<feature type="compositionally biased region" description="Basic and acidic residues" evidence="11">
    <location>
        <begin position="806"/>
        <end position="824"/>
    </location>
</feature>
<dbReference type="InterPro" id="IPR017907">
    <property type="entry name" value="Znf_RING_CS"/>
</dbReference>
<evidence type="ECO:0000259" key="13">
    <source>
        <dbReference type="PROSITE" id="PS50089"/>
    </source>
</evidence>
<dbReference type="PROSITE" id="PS50089">
    <property type="entry name" value="ZF_RING_2"/>
    <property type="match status" value="1"/>
</dbReference>
<dbReference type="PANTHER" id="PTHR45865:SF1">
    <property type="entry name" value="E3 UBIQUITIN-PROTEIN LIGASE SHPRH"/>
    <property type="match status" value="1"/>
</dbReference>
<feature type="region of interest" description="Disordered" evidence="11">
    <location>
        <begin position="2634"/>
        <end position="2692"/>
    </location>
</feature>
<dbReference type="InterPro" id="IPR027417">
    <property type="entry name" value="P-loop_NTPase"/>
</dbReference>
<dbReference type="InterPro" id="IPR052583">
    <property type="entry name" value="ATP-helicase/E3_Ub-Ligase"/>
</dbReference>
<dbReference type="SUPFAM" id="SSF57850">
    <property type="entry name" value="RING/U-box"/>
    <property type="match status" value="1"/>
</dbReference>
<feature type="repeat" description="WD" evidence="10">
    <location>
        <begin position="2839"/>
        <end position="2880"/>
    </location>
</feature>
<evidence type="ECO:0008006" key="16">
    <source>
        <dbReference type="Google" id="ProtNLM"/>
    </source>
</evidence>
<dbReference type="SMART" id="SM00487">
    <property type="entry name" value="DEXDc"/>
    <property type="match status" value="1"/>
</dbReference>
<name>A0A1X6MJV6_9APHY</name>
<keyword evidence="5 9" id="KW-0863">Zinc-finger</keyword>
<dbReference type="GO" id="GO:0006974">
    <property type="term" value="P:DNA damage response"/>
    <property type="evidence" value="ECO:0007669"/>
    <property type="project" value="TreeGrafter"/>
</dbReference>
<accession>A0A1X6MJV6</accession>
<feature type="repeat" description="WD" evidence="10">
    <location>
        <begin position="2965"/>
        <end position="3006"/>
    </location>
</feature>
<dbReference type="InterPro" id="IPR013083">
    <property type="entry name" value="Znf_RING/FYVE/PHD"/>
</dbReference>
<keyword evidence="2" id="KW-0479">Metal-binding</keyword>
<keyword evidence="8" id="KW-0067">ATP-binding</keyword>
<feature type="compositionally biased region" description="Basic and acidic residues" evidence="11">
    <location>
        <begin position="2640"/>
        <end position="2656"/>
    </location>
</feature>
<gene>
    <name evidence="14" type="ORF">POSPLADRAFT_1050561</name>
</gene>
<feature type="region of interest" description="Disordered" evidence="11">
    <location>
        <begin position="449"/>
        <end position="501"/>
    </location>
</feature>
<dbReference type="Gene3D" id="2.130.10.10">
    <property type="entry name" value="YVTN repeat-like/Quinoprotein amine dehydrogenase"/>
    <property type="match status" value="2"/>
</dbReference>
<feature type="region of interest" description="Disordered" evidence="11">
    <location>
        <begin position="2805"/>
        <end position="2825"/>
    </location>
</feature>
<dbReference type="PROSITE" id="PS50294">
    <property type="entry name" value="WD_REPEATS_REGION"/>
    <property type="match status" value="7"/>
</dbReference>
<dbReference type="InterPro" id="IPR001841">
    <property type="entry name" value="Znf_RING"/>
</dbReference>
<evidence type="ECO:0000256" key="2">
    <source>
        <dbReference type="ARBA" id="ARBA00022723"/>
    </source>
</evidence>
<dbReference type="STRING" id="670580.A0A1X6MJV6"/>
<evidence type="ECO:0000256" key="6">
    <source>
        <dbReference type="ARBA" id="ARBA00022801"/>
    </source>
</evidence>
<feature type="region of interest" description="Disordered" evidence="11">
    <location>
        <begin position="793"/>
        <end position="839"/>
    </location>
</feature>
<dbReference type="GO" id="GO:0016787">
    <property type="term" value="F:hydrolase activity"/>
    <property type="evidence" value="ECO:0007669"/>
    <property type="project" value="UniProtKB-KW"/>
</dbReference>
<keyword evidence="3" id="KW-0677">Repeat</keyword>
<dbReference type="GO" id="GO:0008270">
    <property type="term" value="F:zinc ion binding"/>
    <property type="evidence" value="ECO:0007669"/>
    <property type="project" value="UniProtKB-KW"/>
</dbReference>
<dbReference type="OrthoDB" id="5330228at2759"/>
<dbReference type="PANTHER" id="PTHR45865">
    <property type="entry name" value="E3 UBIQUITIN-PROTEIN LIGASE SHPRH FAMILY MEMBER"/>
    <property type="match status" value="1"/>
</dbReference>
<dbReference type="InterPro" id="IPR011009">
    <property type="entry name" value="Kinase-like_dom_sf"/>
</dbReference>
<dbReference type="InterPro" id="IPR049730">
    <property type="entry name" value="SNF2/RAD54-like_C"/>
</dbReference>
<dbReference type="Pfam" id="PF00069">
    <property type="entry name" value="Pkinase"/>
    <property type="match status" value="1"/>
</dbReference>
<dbReference type="SUPFAM" id="SSF52540">
    <property type="entry name" value="P-loop containing nucleoside triphosphate hydrolases"/>
    <property type="match status" value="2"/>
</dbReference>
<evidence type="ECO:0000256" key="10">
    <source>
        <dbReference type="PROSITE-ProRule" id="PRU00221"/>
    </source>
</evidence>
<dbReference type="Gene3D" id="3.40.50.10810">
    <property type="entry name" value="Tandem AAA-ATPase domain"/>
    <property type="match status" value="1"/>
</dbReference>
<keyword evidence="6" id="KW-0378">Hydrolase</keyword>
<evidence type="ECO:0000256" key="3">
    <source>
        <dbReference type="ARBA" id="ARBA00022737"/>
    </source>
</evidence>
<dbReference type="GO" id="GO:0004672">
    <property type="term" value="F:protein kinase activity"/>
    <property type="evidence" value="ECO:0007669"/>
    <property type="project" value="InterPro"/>
</dbReference>
<evidence type="ECO:0000256" key="4">
    <source>
        <dbReference type="ARBA" id="ARBA00022741"/>
    </source>
</evidence>
<dbReference type="InterPro" id="IPR019775">
    <property type="entry name" value="WD40_repeat_CS"/>
</dbReference>
<feature type="compositionally biased region" description="Basic and acidic residues" evidence="11">
    <location>
        <begin position="2812"/>
        <end position="2825"/>
    </location>
</feature>
<dbReference type="Proteomes" id="UP000194127">
    <property type="component" value="Unassembled WGS sequence"/>
</dbReference>
<dbReference type="Pfam" id="PF00400">
    <property type="entry name" value="WD40"/>
    <property type="match status" value="7"/>
</dbReference>
<dbReference type="InterPro" id="IPR036322">
    <property type="entry name" value="WD40_repeat_dom_sf"/>
</dbReference>
<dbReference type="InterPro" id="IPR000719">
    <property type="entry name" value="Prot_kinase_dom"/>
</dbReference>
<dbReference type="RefSeq" id="XP_024333454.1">
    <property type="nucleotide sequence ID" value="XM_024480010.1"/>
</dbReference>
<dbReference type="GO" id="GO:0005634">
    <property type="term" value="C:nucleus"/>
    <property type="evidence" value="ECO:0007669"/>
    <property type="project" value="TreeGrafter"/>
</dbReference>
<dbReference type="GO" id="GO:0005524">
    <property type="term" value="F:ATP binding"/>
    <property type="evidence" value="ECO:0007669"/>
    <property type="project" value="InterPro"/>
</dbReference>
<dbReference type="GO" id="GO:0061630">
    <property type="term" value="F:ubiquitin protein ligase activity"/>
    <property type="evidence" value="ECO:0007669"/>
    <property type="project" value="TreeGrafter"/>
</dbReference>
<dbReference type="SMART" id="SM00184">
    <property type="entry name" value="RING"/>
    <property type="match status" value="1"/>
</dbReference>
<feature type="repeat" description="WD" evidence="10">
    <location>
        <begin position="3007"/>
        <end position="3039"/>
    </location>
</feature>
<dbReference type="GO" id="GO:0000209">
    <property type="term" value="P:protein polyubiquitination"/>
    <property type="evidence" value="ECO:0007669"/>
    <property type="project" value="TreeGrafter"/>
</dbReference>
<evidence type="ECO:0000259" key="12">
    <source>
        <dbReference type="PROSITE" id="PS50011"/>
    </source>
</evidence>
<feature type="region of interest" description="Disordered" evidence="11">
    <location>
        <begin position="33"/>
        <end position="69"/>
    </location>
</feature>
<dbReference type="SUPFAM" id="SSF56112">
    <property type="entry name" value="Protein kinase-like (PK-like)"/>
    <property type="match status" value="1"/>
</dbReference>
<dbReference type="InterPro" id="IPR014001">
    <property type="entry name" value="Helicase_ATP-bd"/>
</dbReference>
<sequence>MRQETSYHSLSLHHGVHAQNVLNVNALLTCLKRPKGKKRAAPTAPDRPRKKARRPRTEDKAPSSEDDEPKQFLVCEHTFELQYKWSEDEVARKVDEGGALAHSQKGVAEVMSKIGSQATDLGMLVLRSGSFASAGRIVALQAYTETGSYVLTLPDITFDFDAAAHDLRLSYLSDPLVACHRLSSAGRAVISARASLHPEPTADKSQLPFRIRVEISVSLNYPSIVKQVPSSVHNRVNEVDEAQRRVLWHVFPPCNSPPAGFAGNIDVSLLFSILGRAPPIAHDHHVQPQDLRPTLLPFQRRSVAWMLSREGQTLSESGSVEPSAASRSSSLFWEETQVEDEKWYVNRLRGVVSRTKPDEDEDALGGILAEEPGLGKTLECIALIMLNPAIGRGPVNKRWDEEAKVYVKEIKTTLIVTPASLAPQWVDEFKLHAPTLKVLVYDGWQKVHGQGKETSGKQKATREGRGGQSGAKARREAKKKAKVAATSHAGSDIETGETGPSAKLDEEVDGIVDWCTYVNTFDVCITTYNVLQQDLSVARPPPVRPRRETALYTTSAHARSPLITCEWYRVIMDEVQMVGGGRTHFLRVSTISNNPRLWSRLLLPSYVNDFVSLFRRYAIRTVKTEVQDELTIPAQTRYLVPIEQGPVERHVYTQNFYNACLDLGLDVRGIAVREDWEADTTVLRAWLRKLRGICTHPQVGQLSNRADRQHKSKGIKSMSEVLEDMRQQNWRDLMEDRRYKVQQLARIAQLEQVVKDNANRYQIALQTLLAAEKDARLLVNDVQTALAEHLKQEASLEASRNARTSQNDHSENSGKGKGRARNDDASGNLSSLSDDESVPFNKAGEEHMARRAALQNRLRDCRVILHQVLFFKANVYNILGESHADAEIEAYAAAEELRRLVLKGTEETAARAMEQLKSNPSIRELKNSELDIAVPYLDKGGPRSADLMEEANEFIESLLNEQSALIWEWRQKLIKLLTQSLTSKDEDEDADGQEYARSIDTQGEAEAYLEAYAALLSDRREALTAERTLLAAHDTKEAHIRRTKAAKKASRLIGVEMEAGEDGFKLQQHLAEQDVRPEIELLRKSLRDERKALTEDFAPGRALKSIVVDLQAVIARIHKVIDPEKELVRGAVRQLRDLIVEQCMPLLSPVLFGPANSHPAKLMDRLHSDLVQLRKAFNERISYFRQLQEISDSVTEVEFDGVLSDVIETAKAEQTDLDIRINTGWARQRYLDHLTTSQEDGSNDDENCCILCRCEFSRGHITPCAHIFCETCLKGWLARKEGKVCPVCRKGIDTDQLQRFSLKKKEDDEQLLPRKLVNNELPKSHRRIEYNFIDKRLLEDIQTMESLGNYGSKIQTVVRHLLYLELSDPGSKTIVFSAWADSLLMLKLWSGISCLRIDQHSGKENAAKRFRTDSSISVLLLHGERENAGLNVTCASRVFLVESVVNHAFELQAIARIDRMGQLRPTEVYCYYTEDTVEKSILDLAAKQGQSLYTRDNSAGTLNVAPFALASSKNAIDSPAKKKQKGDFVFKLRHGLEYYALNLRVRDRRRKIVTFSQLDQKQLTIEWWRRTGRALMPRPTSTLQLSDYPPTVYSTITILSPQVIETPMSGSESEVPRPVQSTLLPSYPWSTALQITSPQTDVRQWENDWVRAIDRVTKQGPVELFQSMCKLWDRCGEREREHVVKMRSDLAKLQKQVVLWFVDIRVAMGCAFEEIWMLLNDGYRRYYISEGLLRAGSVGHWEEEARVLCPELTEANLALPDGQAMIDFMYHAYLEACRTRDSGSDVFLVANPWWDMLDVYLGRPLPEKENLVLDALAIIRNQYISEFVYGWLENLVHDIAERQESMPFLTHLFRRDPVRTAKSVINTPYRITAQSDSSSMYCAGCVGTRKEFEKSDNVRYPIGQGTDTSASLVLKLRSCGRGSLNARIGYAPSYWWLKGSSQSILRSITPIWMWTRRPAQFRMPTSVTGLYSSFRKWRTLPMLSTTHGSKKLVYATCAVHPDGQRSPLSVSLSLVKMGLKNLFMRVTNSLAITFVSFKIAPGKEVEATLSQAEPDAQTMLDTFVLNKPAASFIDDIHVRMRFDEDGEMASDFRPIKKLGKGGQGTVLLVDDKVTGTRLSMKVIRKKDVLLRHYPGIFQEQYVMKTMSGSAWVLPLLGSFHDSDNFYFLTEYMSGGDLFSKMKWKRKLLAPTALQYAAELVFAIGVLHENRILHRDIKQDNALLDANDHLVLADFGFTKAFGHPRSETLWKSSHDWGCEDDNSEGGVEEDHTKSRCGTRGFMAPEIYYGPEYSYPADIWAAGVTIFMMLNGRFPFGMTMDMGLAELFRRSKTLPVRFGPSANVSEDARHLITWMLEKDPIERPTIAEIKGHPYFSSIDWGQLALRERASGENIDTRAREVRKQLPQNLAMETKDEKFSCDHGVLRSSPWWTKKLGQGYPLWEPEPKDGIEVEIGDVGYLHRGGFYRIFNALRDPQDPLNATLGTPPDFEKFSSGAMQPHRVENAIASGPVASKTLRKISVTGELSVHNIGATCKYECTDDQGALLVLETPAVREELHQLRRLKNYFSKNINDWHTFAAGEIGLEKKPEEILFVRGWVKTTRWAVAAFTNQAKSAKISFDGNFASPATASFALEASESIAPQHDRRSGPEDRLRGEGHHHARIQQQQHQQRQRGRIRGQGGKNHNSTRSSEGEPAWPADQCVFLHYLKLKKRFLLLKTIEAAAEPQDPSVSGDDDDTIEEVPARIQIQDPVDEVLDYILRVVGMLVIEEHVIPAVPVVPEAGEEAGRQAPVQGDVEMRPAQPRHYADYEEGLDEETRQERRDGKTIDRKLETTDTLLELSNDEHRGGVCALAYAPNGLYIAAGFEDSSVVVWNANNRRRLHDLRGHNEAICSLEFSPNSQELVSGSRDSRVIVWSMVDGSQQLVLSGHTGFVNSVAFSPTQPTIASASVDFTVRLWNSEDGTARTEPSQHDAMVMFVAFSPDGTKLVSASADCVARLWNTEDGSRVADLDTHDGVIYSVAFSPDSRRIVTSSDDGSARIWSSISGDEFICLREHAGSVWTACFSADGKEILSVASERAVKVCDSYSGDLIRSIEGGDALVNAATFSPKGDYLGAGGEDHSVNVWDTKTGVQIASFSGHTDNINRLRFSQDGKRIVSSSDDSTVRLFHINLPPPVAEAAKTTTTEVQ</sequence>
<dbReference type="Gene3D" id="1.10.510.10">
    <property type="entry name" value="Transferase(Phosphotransferase) domain 1"/>
    <property type="match status" value="1"/>
</dbReference>
<dbReference type="SMART" id="SM00220">
    <property type="entry name" value="S_TKc"/>
    <property type="match status" value="1"/>
</dbReference>
<evidence type="ECO:0000313" key="15">
    <source>
        <dbReference type="Proteomes" id="UP000194127"/>
    </source>
</evidence>
<feature type="compositionally biased region" description="Basic and acidic residues" evidence="11">
    <location>
        <begin position="450"/>
        <end position="465"/>
    </location>
</feature>
<dbReference type="CDD" id="cd00200">
    <property type="entry name" value="WD40"/>
    <property type="match status" value="1"/>
</dbReference>
<feature type="domain" description="Protein kinase" evidence="12">
    <location>
        <begin position="2092"/>
        <end position="2373"/>
    </location>
</feature>
<dbReference type="SMART" id="SM00320">
    <property type="entry name" value="WD40"/>
    <property type="match status" value="8"/>
</dbReference>
<reference evidence="14 15" key="1">
    <citation type="submission" date="2017-04" db="EMBL/GenBank/DDBJ databases">
        <title>Genome Sequence of the Model Brown-Rot Fungus Postia placenta SB12.</title>
        <authorList>
            <consortium name="DOE Joint Genome Institute"/>
            <person name="Gaskell J."/>
            <person name="Kersten P."/>
            <person name="Larrondo L.F."/>
            <person name="Canessa P."/>
            <person name="Martinez D."/>
            <person name="Hibbett D."/>
            <person name="Schmoll M."/>
            <person name="Kubicek C.P."/>
            <person name="Martinez A.T."/>
            <person name="Yadav J."/>
            <person name="Master E."/>
            <person name="Magnuson J.K."/>
            <person name="James T."/>
            <person name="Yaver D."/>
            <person name="Berka R."/>
            <person name="Labutti K."/>
            <person name="Lipzen A."/>
            <person name="Aerts A."/>
            <person name="Barry K."/>
            <person name="Henrissat B."/>
            <person name="Blanchette R."/>
            <person name="Grigoriev I."/>
            <person name="Cullen D."/>
        </authorList>
    </citation>
    <scope>NUCLEOTIDE SEQUENCE [LARGE SCALE GENOMIC DNA]</scope>
    <source>
        <strain evidence="14 15">MAD-698-R-SB12</strain>
    </source>
</reference>
<evidence type="ECO:0000256" key="7">
    <source>
        <dbReference type="ARBA" id="ARBA00022833"/>
    </source>
</evidence>
<feature type="repeat" description="WD" evidence="10">
    <location>
        <begin position="3091"/>
        <end position="3132"/>
    </location>
</feature>
<feature type="repeat" description="WD" evidence="10">
    <location>
        <begin position="2881"/>
        <end position="2922"/>
    </location>
</feature>
<dbReference type="InterPro" id="IPR038718">
    <property type="entry name" value="SNF2-like_sf"/>
</dbReference>
<organism evidence="14 15">
    <name type="scientific">Postia placenta MAD-698-R-SB12</name>
    <dbReference type="NCBI Taxonomy" id="670580"/>
    <lineage>
        <taxon>Eukaryota</taxon>
        <taxon>Fungi</taxon>
        <taxon>Dikarya</taxon>
        <taxon>Basidiomycota</taxon>
        <taxon>Agaricomycotina</taxon>
        <taxon>Agaricomycetes</taxon>
        <taxon>Polyporales</taxon>
        <taxon>Adustoporiaceae</taxon>
        <taxon>Rhodonia</taxon>
    </lineage>
</organism>
<dbReference type="InterPro" id="IPR015943">
    <property type="entry name" value="WD40/YVTN_repeat-like_dom_sf"/>
</dbReference>
<dbReference type="EMBL" id="KZ110612">
    <property type="protein sequence ID" value="OSX56660.1"/>
    <property type="molecule type" value="Genomic_DNA"/>
</dbReference>
<dbReference type="PROSITE" id="PS50082">
    <property type="entry name" value="WD_REPEATS_2"/>
    <property type="match status" value="7"/>
</dbReference>
<dbReference type="Gene3D" id="3.30.40.10">
    <property type="entry name" value="Zinc/RING finger domain, C3HC4 (zinc finger)"/>
    <property type="match status" value="1"/>
</dbReference>
<feature type="repeat" description="WD" evidence="10">
    <location>
        <begin position="3133"/>
        <end position="3167"/>
    </location>
</feature>
<evidence type="ECO:0000313" key="14">
    <source>
        <dbReference type="EMBL" id="OSX56660.1"/>
    </source>
</evidence>
<dbReference type="SUPFAM" id="SSF50978">
    <property type="entry name" value="WD40 repeat-like"/>
    <property type="match status" value="1"/>
</dbReference>
<feature type="domain" description="RING-type" evidence="13">
    <location>
        <begin position="1249"/>
        <end position="1289"/>
    </location>
</feature>
<protein>
    <recommendedName>
        <fullName evidence="16">RING-type domain-containing protein</fullName>
    </recommendedName>
</protein>
<evidence type="ECO:0000256" key="5">
    <source>
        <dbReference type="ARBA" id="ARBA00022771"/>
    </source>
</evidence>
<evidence type="ECO:0000256" key="1">
    <source>
        <dbReference type="ARBA" id="ARBA00022574"/>
    </source>
</evidence>
<dbReference type="InterPro" id="IPR000330">
    <property type="entry name" value="SNF2_N"/>
</dbReference>
<dbReference type="Pfam" id="PF00097">
    <property type="entry name" value="zf-C3HC4"/>
    <property type="match status" value="1"/>
</dbReference>
<dbReference type="PROSITE" id="PS00678">
    <property type="entry name" value="WD_REPEATS_1"/>
    <property type="match status" value="2"/>
</dbReference>
<proteinExistence type="predicted"/>
<evidence type="ECO:0000256" key="9">
    <source>
        <dbReference type="PROSITE-ProRule" id="PRU00175"/>
    </source>
</evidence>
<dbReference type="GeneID" id="36324960"/>
<dbReference type="InterPro" id="IPR018957">
    <property type="entry name" value="Znf_C3HC4_RING-type"/>
</dbReference>
<keyword evidence="15" id="KW-1185">Reference proteome</keyword>
<keyword evidence="7" id="KW-0862">Zinc</keyword>
<keyword evidence="1 10" id="KW-0853">WD repeat</keyword>
<dbReference type="CDD" id="cd18793">
    <property type="entry name" value="SF2_C_SNF"/>
    <property type="match status" value="1"/>
</dbReference>
<dbReference type="Pfam" id="PF26021">
    <property type="entry name" value="Ferritin_C144_05"/>
    <property type="match status" value="1"/>
</dbReference>
<dbReference type="InterPro" id="IPR059033">
    <property type="entry name" value="C144_05_dom"/>
</dbReference>
<keyword evidence="4" id="KW-0547">Nucleotide-binding</keyword>
<feature type="repeat" description="WD" evidence="10">
    <location>
        <begin position="2923"/>
        <end position="2964"/>
    </location>
</feature>
<dbReference type="Pfam" id="PF00176">
    <property type="entry name" value="SNF2-rel_dom"/>
    <property type="match status" value="1"/>
</dbReference>
<dbReference type="Gene3D" id="3.40.50.300">
    <property type="entry name" value="P-loop containing nucleotide triphosphate hydrolases"/>
    <property type="match status" value="1"/>
</dbReference>
<dbReference type="InterPro" id="IPR001680">
    <property type="entry name" value="WD40_rpt"/>
</dbReference>
<dbReference type="PROSITE" id="PS00518">
    <property type="entry name" value="ZF_RING_1"/>
    <property type="match status" value="1"/>
</dbReference>
<dbReference type="Gene3D" id="3.30.200.20">
    <property type="entry name" value="Phosphorylase Kinase, domain 1"/>
    <property type="match status" value="1"/>
</dbReference>
<dbReference type="PROSITE" id="PS50011">
    <property type="entry name" value="PROTEIN_KINASE_DOM"/>
    <property type="match status" value="1"/>
</dbReference>
<evidence type="ECO:0000256" key="8">
    <source>
        <dbReference type="ARBA" id="ARBA00022840"/>
    </source>
</evidence>
<evidence type="ECO:0000256" key="11">
    <source>
        <dbReference type="SAM" id="MobiDB-lite"/>
    </source>
</evidence>